<dbReference type="Proteomes" id="UP000220959">
    <property type="component" value="Unassembled WGS sequence"/>
</dbReference>
<reference evidence="1 2" key="1">
    <citation type="journal article" date="2017" name="Front. Microbiol.">
        <title>New Insights into the Diversity of the Genus Faecalibacterium.</title>
        <authorList>
            <person name="Benevides L."/>
            <person name="Burman S."/>
            <person name="Martin R."/>
            <person name="Robert V."/>
            <person name="Thomas M."/>
            <person name="Miquel S."/>
            <person name="Chain F."/>
            <person name="Sokol H."/>
            <person name="Bermudez-Humaran L.G."/>
            <person name="Morrison M."/>
            <person name="Langella P."/>
            <person name="Azevedo V.A."/>
            <person name="Chatel J.M."/>
            <person name="Soares S."/>
        </authorList>
    </citation>
    <scope>NUCLEOTIDE SEQUENCE [LARGE SCALE GENOMIC DNA]</scope>
    <source>
        <strain evidence="2">CNCM I-4541</strain>
    </source>
</reference>
<sequence>MVVVNRRMWYAGGRKTAVISYECPYKKEKTMILAEKIAQLRKQKGWSQEELANRLQVSRQAVSKWEGGASIPDLDKILKLSALFEVTTDYLLKDTLEAPDAAPAAVLPAPEAEPLRTVTLEEANDYLSLVQAACGRIAAGVGLCILCPIALLLLGAWADGTPREGFAAGAGMITLLVLVALGLLLILPAAMQLESYDYLEKEVFQLGYGVAGIVEKQKKECGPHLLRQSTWGVVGCVLSVVPLMAAVMLDGSDFWMAAAVCLLLAIVAISVQPLIRAGMQKEALDKLLQTGDYTVESKRVTRRVGWFAGAYWCGVTAVYLGVSFRHDSWNTSWWIWAVAGVLFAAVWLAVRAWAGRSEE</sequence>
<name>A0ACC9D0V7_9FIRM</name>
<gene>
    <name evidence="1" type="ORF">CGS49_04615</name>
</gene>
<comment type="caution">
    <text evidence="1">The sequence shown here is derived from an EMBL/GenBank/DDBJ whole genome shotgun (WGS) entry which is preliminary data.</text>
</comment>
<evidence type="ECO:0000313" key="2">
    <source>
        <dbReference type="Proteomes" id="UP000220959"/>
    </source>
</evidence>
<proteinExistence type="predicted"/>
<evidence type="ECO:0000313" key="1">
    <source>
        <dbReference type="EMBL" id="PDX61684.1"/>
    </source>
</evidence>
<keyword evidence="2" id="KW-1185">Reference proteome</keyword>
<organism evidence="1 2">
    <name type="scientific">Faecalibacterium langellae</name>
    <dbReference type="NCBI Taxonomy" id="3435293"/>
    <lineage>
        <taxon>Bacteria</taxon>
        <taxon>Bacillati</taxon>
        <taxon>Bacillota</taxon>
        <taxon>Clostridia</taxon>
        <taxon>Eubacteriales</taxon>
        <taxon>Oscillospiraceae</taxon>
        <taxon>Faecalibacterium</taxon>
    </lineage>
</organism>
<accession>A0ACC9D0V7</accession>
<protein>
    <submittedName>
        <fullName evidence="1">Transcriptional regulator</fullName>
    </submittedName>
</protein>
<dbReference type="EMBL" id="NMTR01000012">
    <property type="protein sequence ID" value="PDX61684.1"/>
    <property type="molecule type" value="Genomic_DNA"/>
</dbReference>